<evidence type="ECO:0000256" key="5">
    <source>
        <dbReference type="PIRSR" id="PIRSR602401-1"/>
    </source>
</evidence>
<dbReference type="GO" id="GO:0005506">
    <property type="term" value="F:iron ion binding"/>
    <property type="evidence" value="ECO:0007669"/>
    <property type="project" value="InterPro"/>
</dbReference>
<reference evidence="7 8" key="1">
    <citation type="journal article" date="2018" name="IMA Fungus">
        <title>IMA Genome-F 9: Draft genome sequence of Annulohypoxylon stygium, Aspergillus mulundensis, Berkeleyomyces basicola (syn. Thielaviopsis basicola), Ceratocystis smalleyi, two Cercospora beticola strains, Coleophoma cylindrospora, Fusarium fracticaudum, Phialophora cf. hyalina, and Morchella septimelata.</title>
        <authorList>
            <person name="Wingfield B.D."/>
            <person name="Bills G.F."/>
            <person name="Dong Y."/>
            <person name="Huang W."/>
            <person name="Nel W.J."/>
            <person name="Swalarsk-Parry B.S."/>
            <person name="Vaghefi N."/>
            <person name="Wilken P.M."/>
            <person name="An Z."/>
            <person name="de Beer Z.W."/>
            <person name="De Vos L."/>
            <person name="Chen L."/>
            <person name="Duong T.A."/>
            <person name="Gao Y."/>
            <person name="Hammerbacher A."/>
            <person name="Kikkert J.R."/>
            <person name="Li Y."/>
            <person name="Li H."/>
            <person name="Li K."/>
            <person name="Li Q."/>
            <person name="Liu X."/>
            <person name="Ma X."/>
            <person name="Naidoo K."/>
            <person name="Pethybridge S.J."/>
            <person name="Sun J."/>
            <person name="Steenkamp E.T."/>
            <person name="van der Nest M.A."/>
            <person name="van Wyk S."/>
            <person name="Wingfield M.J."/>
            <person name="Xiong C."/>
            <person name="Yue Q."/>
            <person name="Zhang X."/>
        </authorList>
    </citation>
    <scope>NUCLEOTIDE SEQUENCE [LARGE SCALE GENOMIC DNA]</scope>
    <source>
        <strain evidence="7 8">BP 5553</strain>
    </source>
</reference>
<evidence type="ECO:0000256" key="4">
    <source>
        <dbReference type="ARBA" id="ARBA00023004"/>
    </source>
</evidence>
<evidence type="ECO:0000256" key="6">
    <source>
        <dbReference type="SAM" id="Phobius"/>
    </source>
</evidence>
<protein>
    <recommendedName>
        <fullName evidence="9">Cytochrome P450</fullName>
    </recommendedName>
</protein>
<dbReference type="InterPro" id="IPR001128">
    <property type="entry name" value="Cyt_P450"/>
</dbReference>
<dbReference type="PRINTS" id="PR00463">
    <property type="entry name" value="EP450I"/>
</dbReference>
<evidence type="ECO:0000256" key="2">
    <source>
        <dbReference type="ARBA" id="ARBA00010617"/>
    </source>
</evidence>
<evidence type="ECO:0000256" key="1">
    <source>
        <dbReference type="ARBA" id="ARBA00001971"/>
    </source>
</evidence>
<dbReference type="PRINTS" id="PR00385">
    <property type="entry name" value="P450"/>
</dbReference>
<dbReference type="GeneID" id="43599734"/>
<dbReference type="EMBL" id="NPIC01000005">
    <property type="protein sequence ID" value="RDL36273.1"/>
    <property type="molecule type" value="Genomic_DNA"/>
</dbReference>
<dbReference type="RefSeq" id="XP_031868929.1">
    <property type="nucleotide sequence ID" value="XM_032015508.1"/>
</dbReference>
<keyword evidence="6" id="KW-0472">Membrane</keyword>
<comment type="cofactor">
    <cofactor evidence="1 5">
        <name>heme</name>
        <dbReference type="ChEBI" id="CHEBI:30413"/>
    </cofactor>
</comment>
<dbReference type="PANTHER" id="PTHR24305:SF232">
    <property type="entry name" value="P450, PUTATIVE (EUROFUNG)-RELATED"/>
    <property type="match status" value="1"/>
</dbReference>
<dbReference type="GO" id="GO:0016705">
    <property type="term" value="F:oxidoreductase activity, acting on paired donors, with incorporation or reduction of molecular oxygen"/>
    <property type="evidence" value="ECO:0007669"/>
    <property type="project" value="InterPro"/>
</dbReference>
<dbReference type="STRING" id="2656787.A0A370TL76"/>
<feature type="transmembrane region" description="Helical" evidence="6">
    <location>
        <begin position="7"/>
        <end position="31"/>
    </location>
</feature>
<dbReference type="InterPro" id="IPR002401">
    <property type="entry name" value="Cyt_P450_E_grp-I"/>
</dbReference>
<proteinExistence type="inferred from homology"/>
<dbReference type="Gene3D" id="1.10.630.10">
    <property type="entry name" value="Cytochrome P450"/>
    <property type="match status" value="1"/>
</dbReference>
<name>A0A370TL76_9HELO</name>
<evidence type="ECO:0000313" key="7">
    <source>
        <dbReference type="EMBL" id="RDL36273.1"/>
    </source>
</evidence>
<dbReference type="SUPFAM" id="SSF48264">
    <property type="entry name" value="Cytochrome P450"/>
    <property type="match status" value="1"/>
</dbReference>
<comment type="similarity">
    <text evidence="2">Belongs to the cytochrome P450 family.</text>
</comment>
<comment type="caution">
    <text evidence="7">The sequence shown here is derived from an EMBL/GenBank/DDBJ whole genome shotgun (WGS) entry which is preliminary data.</text>
</comment>
<keyword evidence="4 5" id="KW-0408">Iron</keyword>
<keyword evidence="6" id="KW-0812">Transmembrane</keyword>
<dbReference type="PANTHER" id="PTHR24305">
    <property type="entry name" value="CYTOCHROME P450"/>
    <property type="match status" value="1"/>
</dbReference>
<dbReference type="Proteomes" id="UP000254866">
    <property type="component" value="Unassembled WGS sequence"/>
</dbReference>
<accession>A0A370TL76</accession>
<dbReference type="Pfam" id="PF00067">
    <property type="entry name" value="p450"/>
    <property type="match status" value="1"/>
</dbReference>
<dbReference type="AlphaFoldDB" id="A0A370TL76"/>
<evidence type="ECO:0000313" key="8">
    <source>
        <dbReference type="Proteomes" id="UP000254866"/>
    </source>
</evidence>
<evidence type="ECO:0000256" key="3">
    <source>
        <dbReference type="ARBA" id="ARBA00022723"/>
    </source>
</evidence>
<dbReference type="GO" id="GO:0020037">
    <property type="term" value="F:heme binding"/>
    <property type="evidence" value="ECO:0007669"/>
    <property type="project" value="InterPro"/>
</dbReference>
<dbReference type="OrthoDB" id="3934656at2759"/>
<evidence type="ECO:0008006" key="9">
    <source>
        <dbReference type="Google" id="ProtNLM"/>
    </source>
</evidence>
<keyword evidence="6" id="KW-1133">Transmembrane helix</keyword>
<feature type="binding site" description="axial binding residue" evidence="5">
    <location>
        <position position="438"/>
    </location>
    <ligand>
        <name>heme</name>
        <dbReference type="ChEBI" id="CHEBI:30413"/>
    </ligand>
    <ligandPart>
        <name>Fe</name>
        <dbReference type="ChEBI" id="CHEBI:18248"/>
    </ligandPart>
</feature>
<dbReference type="InterPro" id="IPR036396">
    <property type="entry name" value="Cyt_P450_sf"/>
</dbReference>
<organism evidence="7 8">
    <name type="scientific">Venustampulla echinocandica</name>
    <dbReference type="NCBI Taxonomy" id="2656787"/>
    <lineage>
        <taxon>Eukaryota</taxon>
        <taxon>Fungi</taxon>
        <taxon>Dikarya</taxon>
        <taxon>Ascomycota</taxon>
        <taxon>Pezizomycotina</taxon>
        <taxon>Leotiomycetes</taxon>
        <taxon>Helotiales</taxon>
        <taxon>Pleuroascaceae</taxon>
        <taxon>Venustampulla</taxon>
    </lineage>
</organism>
<dbReference type="GO" id="GO:0004497">
    <property type="term" value="F:monooxygenase activity"/>
    <property type="evidence" value="ECO:0007669"/>
    <property type="project" value="InterPro"/>
</dbReference>
<keyword evidence="8" id="KW-1185">Reference proteome</keyword>
<keyword evidence="5" id="KW-0349">Heme</keyword>
<sequence length="497" mass="56041">MDPWKVLVSWPGLIIELMVLLVSIALHRYYLSDLSDVPGPFWASITRLWHVWYILEGRQNLRLKALHEKHGHFVRIAPNEVSVSHPDASTLLLRPNLHKGGWYRVTAVPDFRFQNPMSATDPKKKIALSKHFAPGYALSQVLKSEPDIDENIGGLLCWMDMYAENQEPMNLDRFITYTTFDNIGSAFFSESFGFIKAGRDIGGTLRNNVALSKFAAAAGFFIVPLRILVNPLNSRILLLPMGQLFKTTSAAIKKRMNNADARYDMLSHWLDANKKNPDKLSLRGIEAQANVNVGAGAEPVSSAIQSFVYHMIQHPEAWLKVRTEIDAAQARGLCLDRVVSFHDAEQLPYFKACIKEALRIFSPTTMGLPRIAPKDGITIAGRHFREGTILSVSSHVVHSSKEIWGADAHEWNPERWMSGDTKELVKNWLVFSAGYNECPGRHFARMQILKTAASLVRDYDICQVDSKNVWKYQANFTALAHSWPVYVQKRGGASEKI</sequence>
<dbReference type="InterPro" id="IPR050121">
    <property type="entry name" value="Cytochrome_P450_monoxygenase"/>
</dbReference>
<gene>
    <name evidence="7" type="ORF">BP5553_06885</name>
</gene>
<keyword evidence="3 5" id="KW-0479">Metal-binding</keyword>